<proteinExistence type="predicted"/>
<accession>J3PLB1</accession>
<name>J3PLB1_GAET3</name>
<dbReference type="EnsemblFungi" id="EJT68052">
    <property type="protein sequence ID" value="EJT68052"/>
    <property type="gene ID" value="GGTG_14369"/>
</dbReference>
<dbReference type="VEuPathDB" id="FungiDB:GGTG_14369"/>
<reference evidence="1" key="3">
    <citation type="submission" date="2010-09" db="EMBL/GenBank/DDBJ databases">
        <title>Annotation of Gaeumannomyces graminis var. tritici R3-111a-1.</title>
        <authorList>
            <consortium name="The Broad Institute Genome Sequencing Platform"/>
            <person name="Ma L.-J."/>
            <person name="Dead R."/>
            <person name="Young S.K."/>
            <person name="Zeng Q."/>
            <person name="Gargeya S."/>
            <person name="Fitzgerald M."/>
            <person name="Haas B."/>
            <person name="Abouelleil A."/>
            <person name="Alvarado L."/>
            <person name="Arachchi H.M."/>
            <person name="Berlin A."/>
            <person name="Brown A."/>
            <person name="Chapman S.B."/>
            <person name="Chen Z."/>
            <person name="Dunbar C."/>
            <person name="Freedman E."/>
            <person name="Gearin G."/>
            <person name="Gellesch M."/>
            <person name="Goldberg J."/>
            <person name="Griggs A."/>
            <person name="Gujja S."/>
            <person name="Heiman D."/>
            <person name="Howarth C."/>
            <person name="Larson L."/>
            <person name="Lui A."/>
            <person name="MacDonald P.J.P."/>
            <person name="Mehta T."/>
            <person name="Montmayeur A."/>
            <person name="Murphy C."/>
            <person name="Neiman D."/>
            <person name="Pearson M."/>
            <person name="Priest M."/>
            <person name="Roberts A."/>
            <person name="Saif S."/>
            <person name="Shea T."/>
            <person name="Shenoy N."/>
            <person name="Sisk P."/>
            <person name="Stolte C."/>
            <person name="Sykes S."/>
            <person name="Yandava C."/>
            <person name="Wortman J."/>
            <person name="Nusbaum C."/>
            <person name="Birren B."/>
        </authorList>
    </citation>
    <scope>NUCLEOTIDE SEQUENCE</scope>
    <source>
        <strain evidence="1">R3-111a-1</strain>
    </source>
</reference>
<reference evidence="1" key="2">
    <citation type="submission" date="2010-07" db="EMBL/GenBank/DDBJ databases">
        <authorList>
            <consortium name="The Broad Institute Genome Sequencing Platform"/>
            <consortium name="Broad Institute Genome Sequencing Center for Infectious Disease"/>
            <person name="Ma L.-J."/>
            <person name="Dead R."/>
            <person name="Young S."/>
            <person name="Zeng Q."/>
            <person name="Koehrsen M."/>
            <person name="Alvarado L."/>
            <person name="Berlin A."/>
            <person name="Chapman S.B."/>
            <person name="Chen Z."/>
            <person name="Freedman E."/>
            <person name="Gellesch M."/>
            <person name="Goldberg J."/>
            <person name="Griggs A."/>
            <person name="Gujja S."/>
            <person name="Heilman E.R."/>
            <person name="Heiman D."/>
            <person name="Hepburn T."/>
            <person name="Howarth C."/>
            <person name="Jen D."/>
            <person name="Larson L."/>
            <person name="Mehta T."/>
            <person name="Neiman D."/>
            <person name="Pearson M."/>
            <person name="Roberts A."/>
            <person name="Saif S."/>
            <person name="Shea T."/>
            <person name="Shenoy N."/>
            <person name="Sisk P."/>
            <person name="Stolte C."/>
            <person name="Sykes S."/>
            <person name="Walk T."/>
            <person name="White J."/>
            <person name="Yandava C."/>
            <person name="Haas B."/>
            <person name="Nusbaum C."/>
            <person name="Birren B."/>
        </authorList>
    </citation>
    <scope>NUCLEOTIDE SEQUENCE</scope>
    <source>
        <strain evidence="1">R3-111a-1</strain>
    </source>
</reference>
<organism evidence="1">
    <name type="scientific">Gaeumannomyces tritici (strain R3-111a-1)</name>
    <name type="common">Wheat and barley take-all root rot fungus</name>
    <name type="synonym">Gaeumannomyces graminis var. tritici</name>
    <dbReference type="NCBI Taxonomy" id="644352"/>
    <lineage>
        <taxon>Eukaryota</taxon>
        <taxon>Fungi</taxon>
        <taxon>Dikarya</taxon>
        <taxon>Ascomycota</taxon>
        <taxon>Pezizomycotina</taxon>
        <taxon>Sordariomycetes</taxon>
        <taxon>Sordariomycetidae</taxon>
        <taxon>Magnaporthales</taxon>
        <taxon>Magnaporthaceae</taxon>
        <taxon>Gaeumannomyces</taxon>
    </lineage>
</organism>
<evidence type="ECO:0000313" key="2">
    <source>
        <dbReference type="EnsemblFungi" id="EJT68052"/>
    </source>
</evidence>
<reference evidence="2" key="5">
    <citation type="submission" date="2018-04" db="UniProtKB">
        <authorList>
            <consortium name="EnsemblFungi"/>
        </authorList>
    </citation>
    <scope>IDENTIFICATION</scope>
    <source>
        <strain evidence="2">R3-111a-1</strain>
    </source>
</reference>
<evidence type="ECO:0000313" key="3">
    <source>
        <dbReference type="Proteomes" id="UP000006039"/>
    </source>
</evidence>
<dbReference type="RefSeq" id="XP_009230560.1">
    <property type="nucleotide sequence ID" value="XM_009232296.1"/>
</dbReference>
<dbReference type="GeneID" id="20354827"/>
<protein>
    <submittedName>
        <fullName evidence="1 2">Uncharacterized protein</fullName>
    </submittedName>
</protein>
<reference evidence="3" key="1">
    <citation type="submission" date="2010-07" db="EMBL/GenBank/DDBJ databases">
        <title>The genome sequence of Gaeumannomyces graminis var. tritici strain R3-111a-1.</title>
        <authorList>
            <consortium name="The Broad Institute Genome Sequencing Platform"/>
            <person name="Ma L.-J."/>
            <person name="Dead R."/>
            <person name="Young S."/>
            <person name="Zeng Q."/>
            <person name="Koehrsen M."/>
            <person name="Alvarado L."/>
            <person name="Berlin A."/>
            <person name="Chapman S.B."/>
            <person name="Chen Z."/>
            <person name="Freedman E."/>
            <person name="Gellesch M."/>
            <person name="Goldberg J."/>
            <person name="Griggs A."/>
            <person name="Gujja S."/>
            <person name="Heilman E.R."/>
            <person name="Heiman D."/>
            <person name="Hepburn T."/>
            <person name="Howarth C."/>
            <person name="Jen D."/>
            <person name="Larson L."/>
            <person name="Mehta T."/>
            <person name="Neiman D."/>
            <person name="Pearson M."/>
            <person name="Roberts A."/>
            <person name="Saif S."/>
            <person name="Shea T."/>
            <person name="Shenoy N."/>
            <person name="Sisk P."/>
            <person name="Stolte C."/>
            <person name="Sykes S."/>
            <person name="Walk T."/>
            <person name="White J."/>
            <person name="Yandava C."/>
            <person name="Haas B."/>
            <person name="Nusbaum C."/>
            <person name="Birren B."/>
        </authorList>
    </citation>
    <scope>NUCLEOTIDE SEQUENCE [LARGE SCALE GENOMIC DNA]</scope>
    <source>
        <strain evidence="3">R3-111a-1</strain>
    </source>
</reference>
<dbReference type="HOGENOM" id="CLU_2687968_0_0_1"/>
<dbReference type="Proteomes" id="UP000006039">
    <property type="component" value="Unassembled WGS sequence"/>
</dbReference>
<keyword evidence="3" id="KW-1185">Reference proteome</keyword>
<evidence type="ECO:0000313" key="1">
    <source>
        <dbReference type="EMBL" id="EJT68052.1"/>
    </source>
</evidence>
<dbReference type="EMBL" id="GL385708">
    <property type="protein sequence ID" value="EJT68052.1"/>
    <property type="molecule type" value="Genomic_DNA"/>
</dbReference>
<reference evidence="2" key="4">
    <citation type="journal article" date="2015" name="G3 (Bethesda)">
        <title>Genome sequences of three phytopathogenic species of the Magnaporthaceae family of fungi.</title>
        <authorList>
            <person name="Okagaki L.H."/>
            <person name="Nunes C.C."/>
            <person name="Sailsbery J."/>
            <person name="Clay B."/>
            <person name="Brown D."/>
            <person name="John T."/>
            <person name="Oh Y."/>
            <person name="Young N."/>
            <person name="Fitzgerald M."/>
            <person name="Haas B.J."/>
            <person name="Zeng Q."/>
            <person name="Young S."/>
            <person name="Adiconis X."/>
            <person name="Fan L."/>
            <person name="Levin J.Z."/>
            <person name="Mitchell T.K."/>
            <person name="Okubara P.A."/>
            <person name="Farman M.L."/>
            <person name="Kohn L.M."/>
            <person name="Birren B."/>
            <person name="Ma L.-J."/>
            <person name="Dean R.A."/>
        </authorList>
    </citation>
    <scope>NUCLEOTIDE SEQUENCE</scope>
    <source>
        <strain evidence="2">R3-111a-1</strain>
    </source>
</reference>
<dbReference type="AlphaFoldDB" id="J3PLB1"/>
<gene>
    <name evidence="2" type="primary">20354827</name>
    <name evidence="1" type="ORF">GGTG_14369</name>
</gene>
<sequence length="74" mass="7969">MPTMCNTCLLAPSPLGVSPVGVSSRLVCLDAGPDIVDGGSTGVRDVWDLSPWWLERTMPGDFSFFLMRRLGVGK</sequence>